<dbReference type="GO" id="GO:0042162">
    <property type="term" value="F:telomeric DNA binding"/>
    <property type="evidence" value="ECO:0007669"/>
    <property type="project" value="TreeGrafter"/>
</dbReference>
<accession>D7G5Y0</accession>
<dbReference type="STRING" id="2880.D7G5Y0"/>
<name>D7G5Y0_ECTSI</name>
<comment type="subcellular location">
    <subcellularLocation>
        <location evidence="1">Nucleus</location>
    </subcellularLocation>
    <subcellularLocation>
        <location evidence="1">Chromosome</location>
        <location evidence="1">Telomere</location>
    </subcellularLocation>
</comment>
<gene>
    <name evidence="3" type="ORF">Esi_0685_0005</name>
</gene>
<protein>
    <recommendedName>
        <fullName evidence="1">Telomerase reverse transcriptase</fullName>
        <ecNumber evidence="1">2.7.7.49</ecNumber>
    </recommendedName>
    <alternativeName>
        <fullName evidence="1">Telomerase catalytic subunit</fullName>
    </alternativeName>
</protein>
<keyword evidence="1" id="KW-0779">Telomere</keyword>
<dbReference type="GO" id="GO:0007004">
    <property type="term" value="P:telomere maintenance via telomerase"/>
    <property type="evidence" value="ECO:0007669"/>
    <property type="project" value="TreeGrafter"/>
</dbReference>
<dbReference type="PANTHER" id="PTHR12066:SF0">
    <property type="entry name" value="TELOMERASE REVERSE TRANSCRIPTASE"/>
    <property type="match status" value="1"/>
</dbReference>
<keyword evidence="1" id="KW-0460">Magnesium</keyword>
<comment type="function">
    <text evidence="1">Telomerase is a ribonucleoprotein enzyme essential for the replication of chromosome termini in most eukaryotes. It elongates telomeres. It is a reverse transcriptase that adds simple sequence repeats to chromosome ends by copying a template sequence within the RNA component of the enzyme.</text>
</comment>
<keyword evidence="1" id="KW-0539">Nucleus</keyword>
<dbReference type="InParanoid" id="D7G5Y0"/>
<feature type="domain" description="Telomerase reverse transcriptase C-terminal extension" evidence="2">
    <location>
        <begin position="30"/>
        <end position="143"/>
    </location>
</feature>
<keyword evidence="1" id="KW-0808">Transferase</keyword>
<dbReference type="InterPro" id="IPR049139">
    <property type="entry name" value="TERT_C"/>
</dbReference>
<evidence type="ECO:0000256" key="1">
    <source>
        <dbReference type="RuleBase" id="RU365061"/>
    </source>
</evidence>
<dbReference type="Gene3D" id="1.10.357.90">
    <property type="match status" value="1"/>
</dbReference>
<organism evidence="3 4">
    <name type="scientific">Ectocarpus siliculosus</name>
    <name type="common">Brown alga</name>
    <name type="synonym">Conferva siliculosa</name>
    <dbReference type="NCBI Taxonomy" id="2880"/>
    <lineage>
        <taxon>Eukaryota</taxon>
        <taxon>Sar</taxon>
        <taxon>Stramenopiles</taxon>
        <taxon>Ochrophyta</taxon>
        <taxon>PX clade</taxon>
        <taxon>Phaeophyceae</taxon>
        <taxon>Ectocarpales</taxon>
        <taxon>Ectocarpaceae</taxon>
        <taxon>Ectocarpus</taxon>
    </lineage>
</organism>
<keyword evidence="1" id="KW-0479">Metal-binding</keyword>
<comment type="catalytic activity">
    <reaction evidence="1">
        <text>DNA(n) + a 2'-deoxyribonucleoside 5'-triphosphate = DNA(n+1) + diphosphate</text>
        <dbReference type="Rhea" id="RHEA:22508"/>
        <dbReference type="Rhea" id="RHEA-COMP:17339"/>
        <dbReference type="Rhea" id="RHEA-COMP:17340"/>
        <dbReference type="ChEBI" id="CHEBI:33019"/>
        <dbReference type="ChEBI" id="CHEBI:61560"/>
        <dbReference type="ChEBI" id="CHEBI:173112"/>
        <dbReference type="EC" id="2.7.7.49"/>
    </reaction>
</comment>
<dbReference type="Pfam" id="PF21399">
    <property type="entry name" value="TERT_C"/>
    <property type="match status" value="1"/>
</dbReference>
<dbReference type="AlphaFoldDB" id="D7G5Y0"/>
<dbReference type="OrthoDB" id="289721at2759"/>
<dbReference type="GO" id="GO:0046872">
    <property type="term" value="F:metal ion binding"/>
    <property type="evidence" value="ECO:0007669"/>
    <property type="project" value="UniProtKB-KW"/>
</dbReference>
<reference evidence="3 4" key="1">
    <citation type="journal article" date="2010" name="Nature">
        <title>The Ectocarpus genome and the independent evolution of multicellularity in brown algae.</title>
        <authorList>
            <person name="Cock J.M."/>
            <person name="Sterck L."/>
            <person name="Rouze P."/>
            <person name="Scornet D."/>
            <person name="Allen A.E."/>
            <person name="Amoutzias G."/>
            <person name="Anthouard V."/>
            <person name="Artiguenave F."/>
            <person name="Aury J.M."/>
            <person name="Badger J.H."/>
            <person name="Beszteri B."/>
            <person name="Billiau K."/>
            <person name="Bonnet E."/>
            <person name="Bothwell J.H."/>
            <person name="Bowler C."/>
            <person name="Boyen C."/>
            <person name="Brownlee C."/>
            <person name="Carrano C.J."/>
            <person name="Charrier B."/>
            <person name="Cho G.Y."/>
            <person name="Coelho S.M."/>
            <person name="Collen J."/>
            <person name="Corre E."/>
            <person name="Da Silva C."/>
            <person name="Delage L."/>
            <person name="Delaroque N."/>
            <person name="Dittami S.M."/>
            <person name="Doulbeau S."/>
            <person name="Elias M."/>
            <person name="Farnham G."/>
            <person name="Gachon C.M."/>
            <person name="Gschloessl B."/>
            <person name="Heesch S."/>
            <person name="Jabbari K."/>
            <person name="Jubin C."/>
            <person name="Kawai H."/>
            <person name="Kimura K."/>
            <person name="Kloareg B."/>
            <person name="Kupper F.C."/>
            <person name="Lang D."/>
            <person name="Le Bail A."/>
            <person name="Leblanc C."/>
            <person name="Lerouge P."/>
            <person name="Lohr M."/>
            <person name="Lopez P.J."/>
            <person name="Martens C."/>
            <person name="Maumus F."/>
            <person name="Michel G."/>
            <person name="Miranda-Saavedra D."/>
            <person name="Morales J."/>
            <person name="Moreau H."/>
            <person name="Motomura T."/>
            <person name="Nagasato C."/>
            <person name="Napoli C.A."/>
            <person name="Nelson D.R."/>
            <person name="Nyvall-Collen P."/>
            <person name="Peters A.F."/>
            <person name="Pommier C."/>
            <person name="Potin P."/>
            <person name="Poulain J."/>
            <person name="Quesneville H."/>
            <person name="Read B."/>
            <person name="Rensing S.A."/>
            <person name="Ritter A."/>
            <person name="Rousvoal S."/>
            <person name="Samanta M."/>
            <person name="Samson G."/>
            <person name="Schroeder D.C."/>
            <person name="Segurens B."/>
            <person name="Strittmatter M."/>
            <person name="Tonon T."/>
            <person name="Tregear J.W."/>
            <person name="Valentin K."/>
            <person name="von Dassow P."/>
            <person name="Yamagishi T."/>
            <person name="Van de Peer Y."/>
            <person name="Wincker P."/>
        </authorList>
    </citation>
    <scope>NUCLEOTIDE SEQUENCE [LARGE SCALE GENOMIC DNA]</scope>
    <source>
        <strain evidence="4">Ec32 / CCAP1310/4</strain>
    </source>
</reference>
<keyword evidence="1" id="KW-0548">Nucleotidyltransferase</keyword>
<evidence type="ECO:0000313" key="4">
    <source>
        <dbReference type="Proteomes" id="UP000002630"/>
    </source>
</evidence>
<dbReference type="Proteomes" id="UP000002630">
    <property type="component" value="Unassembled WGS sequence"/>
</dbReference>
<dbReference type="EC" id="2.7.7.49" evidence="1"/>
<dbReference type="GO" id="GO:0000333">
    <property type="term" value="C:telomerase catalytic core complex"/>
    <property type="evidence" value="ECO:0007669"/>
    <property type="project" value="TreeGrafter"/>
</dbReference>
<keyword evidence="4" id="KW-1185">Reference proteome</keyword>
<dbReference type="EMBL" id="FN649760">
    <property type="protein sequence ID" value="CBJ33900.1"/>
    <property type="molecule type" value="Genomic_DNA"/>
</dbReference>
<dbReference type="GO" id="GO:0003720">
    <property type="term" value="F:telomerase activity"/>
    <property type="evidence" value="ECO:0007669"/>
    <property type="project" value="InterPro"/>
</dbReference>
<dbReference type="GO" id="GO:0070034">
    <property type="term" value="F:telomerase RNA binding"/>
    <property type="evidence" value="ECO:0007669"/>
    <property type="project" value="TreeGrafter"/>
</dbReference>
<sequence>MLVLRMYSKAGVAESLTVDSRRAGACLVGKMKRFLSPKCHALMLDEGEHLGINSRNTVLLNVYEMLLVCAAKTATSALRLPRGPAGNASLLSNGALETTAYAYSLIQNRSNRRNGSFGTSRGVRCVCKNHRFQVTWVGLPAFREVFGAFPMKDRGFARCKLHVESALRETAGSRGGGFEGFSRKIRKGKEGAAAAGWEEEATPDTQHGVRRGRAYGRLRRVVRSPDALSLLQTLTS</sequence>
<evidence type="ECO:0000259" key="2">
    <source>
        <dbReference type="Pfam" id="PF21399"/>
    </source>
</evidence>
<keyword evidence="1" id="KW-0158">Chromosome</keyword>
<dbReference type="GO" id="GO:0000781">
    <property type="term" value="C:chromosome, telomeric region"/>
    <property type="evidence" value="ECO:0007669"/>
    <property type="project" value="UniProtKB-SubCell"/>
</dbReference>
<proteinExistence type="inferred from homology"/>
<dbReference type="InterPro" id="IPR003545">
    <property type="entry name" value="Telomerase_RT"/>
</dbReference>
<dbReference type="PANTHER" id="PTHR12066">
    <property type="entry name" value="TELOMERASE REVERSE TRANSCRIPTASE"/>
    <property type="match status" value="1"/>
</dbReference>
<keyword evidence="1 3" id="KW-0695">RNA-directed DNA polymerase</keyword>
<evidence type="ECO:0000313" key="3">
    <source>
        <dbReference type="EMBL" id="CBJ33900.1"/>
    </source>
</evidence>
<comment type="similarity">
    <text evidence="1">Belongs to the reverse transcriptase family. Telomerase subfamily.</text>
</comment>